<dbReference type="Gene3D" id="2.30.42.10">
    <property type="match status" value="1"/>
</dbReference>
<organism evidence="2 3">
    <name type="scientific">Chrysochromulina tobinii</name>
    <dbReference type="NCBI Taxonomy" id="1460289"/>
    <lineage>
        <taxon>Eukaryota</taxon>
        <taxon>Haptista</taxon>
        <taxon>Haptophyta</taxon>
        <taxon>Prymnesiophyceae</taxon>
        <taxon>Prymnesiales</taxon>
        <taxon>Chrysochromulinaceae</taxon>
        <taxon>Chrysochromulina</taxon>
    </lineage>
</organism>
<sequence length="106" mass="11483">MAEAEAEPAYDIAIRVHKGAAGYGIYFTMDQTQMIKVTKLDPGSEASKAGVQVGDILHSVMDLDKKKPESDPGAEVVVGAHNYQASLQMVREMKYCQLTFKTAGFG</sequence>
<dbReference type="EMBL" id="JWZX01002803">
    <property type="protein sequence ID" value="KOO26776.1"/>
    <property type="molecule type" value="Genomic_DNA"/>
</dbReference>
<dbReference type="PROSITE" id="PS50106">
    <property type="entry name" value="PDZ"/>
    <property type="match status" value="1"/>
</dbReference>
<dbReference type="Proteomes" id="UP000037460">
    <property type="component" value="Unassembled WGS sequence"/>
</dbReference>
<evidence type="ECO:0000313" key="3">
    <source>
        <dbReference type="Proteomes" id="UP000037460"/>
    </source>
</evidence>
<protein>
    <recommendedName>
        <fullName evidence="1">PDZ domain-containing protein</fullName>
    </recommendedName>
</protein>
<gene>
    <name evidence="2" type="ORF">Ctob_008089</name>
</gene>
<feature type="domain" description="PDZ" evidence="1">
    <location>
        <begin position="13"/>
        <end position="60"/>
    </location>
</feature>
<evidence type="ECO:0000313" key="2">
    <source>
        <dbReference type="EMBL" id="KOO26776.1"/>
    </source>
</evidence>
<name>A0A0M0JJK2_9EUKA</name>
<reference evidence="3" key="1">
    <citation type="journal article" date="2015" name="PLoS Genet.">
        <title>Genome Sequence and Transcriptome Analyses of Chrysochromulina tobin: Metabolic Tools for Enhanced Algal Fitness in the Prominent Order Prymnesiales (Haptophyceae).</title>
        <authorList>
            <person name="Hovde B.T."/>
            <person name="Deodato C.R."/>
            <person name="Hunsperger H.M."/>
            <person name="Ryken S.A."/>
            <person name="Yost W."/>
            <person name="Jha R.K."/>
            <person name="Patterson J."/>
            <person name="Monnat R.J. Jr."/>
            <person name="Barlow S.B."/>
            <person name="Starkenburg S.R."/>
            <person name="Cattolico R.A."/>
        </authorList>
    </citation>
    <scope>NUCLEOTIDE SEQUENCE</scope>
    <source>
        <strain evidence="3">CCMP291</strain>
    </source>
</reference>
<comment type="caution">
    <text evidence="2">The sequence shown here is derived from an EMBL/GenBank/DDBJ whole genome shotgun (WGS) entry which is preliminary data.</text>
</comment>
<dbReference type="SUPFAM" id="SSF50156">
    <property type="entry name" value="PDZ domain-like"/>
    <property type="match status" value="1"/>
</dbReference>
<dbReference type="OrthoDB" id="44841at2759"/>
<dbReference type="AlphaFoldDB" id="A0A0M0JJK2"/>
<accession>A0A0M0JJK2</accession>
<evidence type="ECO:0000259" key="1">
    <source>
        <dbReference type="PROSITE" id="PS50106"/>
    </source>
</evidence>
<dbReference type="InterPro" id="IPR001478">
    <property type="entry name" value="PDZ"/>
</dbReference>
<dbReference type="InterPro" id="IPR036034">
    <property type="entry name" value="PDZ_sf"/>
</dbReference>
<proteinExistence type="predicted"/>
<keyword evidence="3" id="KW-1185">Reference proteome</keyword>